<feature type="domain" description="Transcription factor IIIC subunit Tfc1/Sfc1 triple barrel" evidence="7">
    <location>
        <begin position="40"/>
        <end position="152"/>
    </location>
</feature>
<dbReference type="VEuPathDB" id="FungiDB:SCHCODRAFT_02268131"/>
<feature type="compositionally biased region" description="Polar residues" evidence="5">
    <location>
        <begin position="1"/>
        <end position="10"/>
    </location>
</feature>
<evidence type="ECO:0000313" key="8">
    <source>
        <dbReference type="EMBL" id="EFJ01908.1"/>
    </source>
</evidence>
<dbReference type="FunCoup" id="D8PJZ7">
    <property type="interactions" value="364"/>
</dbReference>
<dbReference type="Pfam" id="PF09734">
    <property type="entry name" value="Tau95"/>
    <property type="match status" value="1"/>
</dbReference>
<reference evidence="8 9" key="1">
    <citation type="journal article" date="2010" name="Nat. Biotechnol.">
        <title>Genome sequence of the model mushroom Schizophyllum commune.</title>
        <authorList>
            <person name="Ohm R.A."/>
            <person name="de Jong J.F."/>
            <person name="Lugones L.G."/>
            <person name="Aerts A."/>
            <person name="Kothe E."/>
            <person name="Stajich J.E."/>
            <person name="de Vries R.P."/>
            <person name="Record E."/>
            <person name="Levasseur A."/>
            <person name="Baker S.E."/>
            <person name="Bartholomew K.A."/>
            <person name="Coutinho P.M."/>
            <person name="Erdmann S."/>
            <person name="Fowler T.J."/>
            <person name="Gathman A.C."/>
            <person name="Lombard V."/>
            <person name="Henrissat B."/>
            <person name="Knabe N."/>
            <person name="Kuees U."/>
            <person name="Lilly W.W."/>
            <person name="Lindquist E."/>
            <person name="Lucas S."/>
            <person name="Magnuson J.K."/>
            <person name="Piumi F."/>
            <person name="Raudaskoski M."/>
            <person name="Salamov A."/>
            <person name="Schmutz J."/>
            <person name="Schwarze F.W.M.R."/>
            <person name="vanKuyk P.A."/>
            <person name="Horton J.S."/>
            <person name="Grigoriev I.V."/>
            <person name="Woesten H.A.B."/>
        </authorList>
    </citation>
    <scope>NUCLEOTIDE SEQUENCE [LARGE SCALE GENOMIC DNA]</scope>
    <source>
        <strain evidence="9">H4-8 / FGSC 9210</strain>
    </source>
</reference>
<dbReference type="RefSeq" id="XP_003036810.1">
    <property type="nucleotide sequence ID" value="XM_003036764.1"/>
</dbReference>
<dbReference type="GO" id="GO:0006384">
    <property type="term" value="P:transcription initiation at RNA polymerase III promoter"/>
    <property type="evidence" value="ECO:0007669"/>
    <property type="project" value="InterPro"/>
</dbReference>
<dbReference type="eggNOG" id="KOG2473">
    <property type="taxonomic scope" value="Eukaryota"/>
</dbReference>
<comment type="subcellular location">
    <subcellularLocation>
        <location evidence="1">Nucleus</location>
    </subcellularLocation>
</comment>
<evidence type="ECO:0000256" key="3">
    <source>
        <dbReference type="ARBA" id="ARBA00023163"/>
    </source>
</evidence>
<dbReference type="Pfam" id="PF17682">
    <property type="entry name" value="Tau95_N"/>
    <property type="match status" value="1"/>
</dbReference>
<dbReference type="KEGG" id="scm:SCHCO_02268131"/>
<proteinExistence type="predicted"/>
<keyword evidence="4" id="KW-0539">Nucleus</keyword>
<feature type="region of interest" description="Disordered" evidence="5">
    <location>
        <begin position="180"/>
        <end position="228"/>
    </location>
</feature>
<feature type="region of interest" description="Disordered" evidence="5">
    <location>
        <begin position="1"/>
        <end position="34"/>
    </location>
</feature>
<evidence type="ECO:0000259" key="7">
    <source>
        <dbReference type="Pfam" id="PF17682"/>
    </source>
</evidence>
<gene>
    <name evidence="8" type="ORF">SCHCODRAFT_103070</name>
</gene>
<dbReference type="InParanoid" id="D8PJZ7"/>
<organism evidence="9">
    <name type="scientific">Schizophyllum commune (strain H4-8 / FGSC 9210)</name>
    <name type="common">Split gill fungus</name>
    <dbReference type="NCBI Taxonomy" id="578458"/>
    <lineage>
        <taxon>Eukaryota</taxon>
        <taxon>Fungi</taxon>
        <taxon>Dikarya</taxon>
        <taxon>Basidiomycota</taxon>
        <taxon>Agaricomycotina</taxon>
        <taxon>Agaricomycetes</taxon>
        <taxon>Agaricomycetidae</taxon>
        <taxon>Agaricales</taxon>
        <taxon>Schizophyllaceae</taxon>
        <taxon>Schizophyllum</taxon>
    </lineage>
</organism>
<feature type="domain" description="Transcription factor IIIC subunit 5 HTH" evidence="6">
    <location>
        <begin position="279"/>
        <end position="435"/>
    </location>
</feature>
<dbReference type="GO" id="GO:0005634">
    <property type="term" value="C:nucleus"/>
    <property type="evidence" value="ECO:0007669"/>
    <property type="project" value="UniProtKB-SubCell"/>
</dbReference>
<name>D8PJZ7_SCHCM</name>
<protein>
    <recommendedName>
        <fullName evidence="10">Transcription factor IIIC subunit 5 HTH domain-containing protein</fullName>
    </recommendedName>
</protein>
<dbReference type="EMBL" id="GL377302">
    <property type="protein sequence ID" value="EFJ01908.1"/>
    <property type="molecule type" value="Genomic_DNA"/>
</dbReference>
<keyword evidence="2" id="KW-0238">DNA-binding</keyword>
<dbReference type="InterPro" id="IPR040454">
    <property type="entry name" value="TF_IIIC_Tfc1/Sfc1"/>
</dbReference>
<dbReference type="STRING" id="578458.D8PJZ7"/>
<dbReference type="Gene3D" id="3.30.200.160">
    <property type="entry name" value="TFIIIC, subcomplex tauA, subunit Sfc1, barrel domain"/>
    <property type="match status" value="1"/>
</dbReference>
<evidence type="ECO:0000256" key="4">
    <source>
        <dbReference type="ARBA" id="ARBA00023242"/>
    </source>
</evidence>
<dbReference type="HOGENOM" id="CLU_016809_1_1_1"/>
<evidence type="ECO:0000313" key="9">
    <source>
        <dbReference type="Proteomes" id="UP000007431"/>
    </source>
</evidence>
<keyword evidence="9" id="KW-1185">Reference proteome</keyword>
<dbReference type="InterPro" id="IPR041499">
    <property type="entry name" value="Tfc1/Sfc1_N"/>
</dbReference>
<evidence type="ECO:0000256" key="5">
    <source>
        <dbReference type="SAM" id="MobiDB-lite"/>
    </source>
</evidence>
<evidence type="ECO:0000259" key="6">
    <source>
        <dbReference type="Pfam" id="PF09734"/>
    </source>
</evidence>
<dbReference type="InterPro" id="IPR019136">
    <property type="entry name" value="TF_IIIC_su-5_HTH"/>
</dbReference>
<feature type="compositionally biased region" description="Pro residues" evidence="5">
    <location>
        <begin position="194"/>
        <end position="221"/>
    </location>
</feature>
<dbReference type="OMA" id="PPEYFVR"/>
<keyword evidence="3" id="KW-0804">Transcription</keyword>
<accession>D8PJZ7</accession>
<dbReference type="GO" id="GO:0001003">
    <property type="term" value="F:RNA polymerase III type 2 promoter sequence-specific DNA binding"/>
    <property type="evidence" value="ECO:0007669"/>
    <property type="project" value="TreeGrafter"/>
</dbReference>
<evidence type="ECO:0000256" key="1">
    <source>
        <dbReference type="ARBA" id="ARBA00004123"/>
    </source>
</evidence>
<sequence>MNLDVSNTREPSTAAAGSSTSPSTQPQTAPELPLPKTAFYSVEYPGYVQDSSVPTAVRALGGAQALDTAFKRAIGKQESLVELKLQPDNPFAHPVAGEVVQTNNLLLKVTKRKRVRRNGVPLAQPEWEYKAEIAGVVPRTVRFRGMADYQYQPDTNDPISRLRVAMDKMDVEALFSYRVPKEDGSPITPAPSSTQPPTPSRPAPPTSATPRAPLPLPPPHDIPLDPALAFPLDPQLAAQTPSRRNSALPGSSQSFNLDVEMAAPDSELPESSPASGLRMFPPPLFSRQAIPLMYNLKANPSSIVSTTVDEMTGEEKKRLVNRFRWKGYGPATIMFTDANVPDKPPAVVEEARSTVNQDLLARVAAQFEQRKVWTRLSLYNQFSPAEAREIHNSKLLLPLTCYVFQDGPFRDTLVKFSYDPRKDINGRFFQRFYFRNANHPIVRPSVTARRADRSTSIARLDAEADSPDRRRSHIFDGKTIAKETAAFQLCDIEDPMLKGMIEDAEELREVCDDRDGWYTTHALERIKMVLRHKFFSLLEGHVASDEECWALLEKSEGHASYETRYVKRHGKHNMAKGAMRPEDAAAMRLRAILDKNAKEFQEQFRQGQSLG</sequence>
<dbReference type="GO" id="GO:0000127">
    <property type="term" value="C:transcription factor TFIIIC complex"/>
    <property type="evidence" value="ECO:0007669"/>
    <property type="project" value="InterPro"/>
</dbReference>
<dbReference type="OrthoDB" id="5598268at2759"/>
<dbReference type="AlphaFoldDB" id="D8PJZ7"/>
<feature type="compositionally biased region" description="Low complexity" evidence="5">
    <location>
        <begin position="11"/>
        <end position="30"/>
    </location>
</feature>
<evidence type="ECO:0000256" key="2">
    <source>
        <dbReference type="ARBA" id="ARBA00023125"/>
    </source>
</evidence>
<feature type="non-terminal residue" evidence="8">
    <location>
        <position position="611"/>
    </location>
</feature>
<dbReference type="PANTHER" id="PTHR13230:SF5">
    <property type="entry name" value="GENERAL TRANSCRIPTION FACTOR 3C POLYPEPTIDE 5"/>
    <property type="match status" value="1"/>
</dbReference>
<dbReference type="PANTHER" id="PTHR13230">
    <property type="entry name" value="GENERAL TRANSCRIPTION FACTOR IIIC, POLYPEPTIDE 5"/>
    <property type="match status" value="1"/>
</dbReference>
<dbReference type="InterPro" id="IPR042536">
    <property type="entry name" value="TFIIIC_tauA_Sfc1"/>
</dbReference>
<evidence type="ECO:0008006" key="10">
    <source>
        <dbReference type="Google" id="ProtNLM"/>
    </source>
</evidence>
<dbReference type="GeneID" id="9588291"/>
<dbReference type="GO" id="GO:0001002">
    <property type="term" value="F:RNA polymerase III type 1 promoter sequence-specific DNA binding"/>
    <property type="evidence" value="ECO:0007669"/>
    <property type="project" value="TreeGrafter"/>
</dbReference>
<dbReference type="Proteomes" id="UP000007431">
    <property type="component" value="Unassembled WGS sequence"/>
</dbReference>